<dbReference type="Gene3D" id="1.10.260.30">
    <property type="entry name" value="Signal recognition particle, SRP54 subunit, M-domain"/>
    <property type="match status" value="1"/>
</dbReference>
<dbReference type="OrthoDB" id="9804720at2"/>
<comment type="catalytic activity">
    <reaction evidence="8 9">
        <text>GTP + H2O = GDP + phosphate + H(+)</text>
        <dbReference type="Rhea" id="RHEA:19669"/>
        <dbReference type="ChEBI" id="CHEBI:15377"/>
        <dbReference type="ChEBI" id="CHEBI:15378"/>
        <dbReference type="ChEBI" id="CHEBI:37565"/>
        <dbReference type="ChEBI" id="CHEBI:43474"/>
        <dbReference type="ChEBI" id="CHEBI:58189"/>
        <dbReference type="EC" id="3.6.5.4"/>
    </reaction>
</comment>
<dbReference type="PROSITE" id="PS00300">
    <property type="entry name" value="SRP54"/>
    <property type="match status" value="1"/>
</dbReference>
<dbReference type="SMART" id="SM00963">
    <property type="entry name" value="SRP54_N"/>
    <property type="match status" value="1"/>
</dbReference>
<dbReference type="InterPro" id="IPR013822">
    <property type="entry name" value="Signal_recog_particl_SRP54_hlx"/>
</dbReference>
<dbReference type="SUPFAM" id="SSF47446">
    <property type="entry name" value="Signal peptide-binding domain"/>
    <property type="match status" value="1"/>
</dbReference>
<dbReference type="Pfam" id="PF02978">
    <property type="entry name" value="SRP_SPB"/>
    <property type="match status" value="1"/>
</dbReference>
<dbReference type="RefSeq" id="WP_110130226.1">
    <property type="nucleotide sequence ID" value="NZ_QHJQ01000002.1"/>
</dbReference>
<keyword evidence="4 9" id="KW-0694">RNA-binding</keyword>
<dbReference type="GO" id="GO:0048500">
    <property type="term" value="C:signal recognition particle"/>
    <property type="evidence" value="ECO:0007669"/>
    <property type="project" value="UniProtKB-UniRule"/>
</dbReference>
<dbReference type="CDD" id="cd18539">
    <property type="entry name" value="SRP_G"/>
    <property type="match status" value="1"/>
</dbReference>
<keyword evidence="6 9" id="KW-0733">Signal recognition particle</keyword>
<keyword evidence="9" id="KW-0963">Cytoplasm</keyword>
<dbReference type="Gene3D" id="3.40.50.300">
    <property type="entry name" value="P-loop containing nucleotide triphosphate hydrolases"/>
    <property type="match status" value="1"/>
</dbReference>
<dbReference type="HAMAP" id="MF_00306">
    <property type="entry name" value="SRP54"/>
    <property type="match status" value="1"/>
</dbReference>
<dbReference type="FunCoup" id="A0A317ZI07">
    <property type="interactions" value="490"/>
</dbReference>
<dbReference type="EMBL" id="QHJQ01000002">
    <property type="protein sequence ID" value="PXA05225.1"/>
    <property type="molecule type" value="Genomic_DNA"/>
</dbReference>
<organism evidence="11 12">
    <name type="scientific">Coraliomargarita sinensis</name>
    <dbReference type="NCBI Taxonomy" id="2174842"/>
    <lineage>
        <taxon>Bacteria</taxon>
        <taxon>Pseudomonadati</taxon>
        <taxon>Verrucomicrobiota</taxon>
        <taxon>Opitutia</taxon>
        <taxon>Puniceicoccales</taxon>
        <taxon>Coraliomargaritaceae</taxon>
        <taxon>Coraliomargarita</taxon>
    </lineage>
</organism>
<dbReference type="InterPro" id="IPR022941">
    <property type="entry name" value="SRP54"/>
</dbReference>
<dbReference type="GO" id="GO:0005525">
    <property type="term" value="F:GTP binding"/>
    <property type="evidence" value="ECO:0007669"/>
    <property type="project" value="UniProtKB-UniRule"/>
</dbReference>
<dbReference type="SUPFAM" id="SSF52540">
    <property type="entry name" value="P-loop containing nucleoside triphosphate hydrolases"/>
    <property type="match status" value="1"/>
</dbReference>
<accession>A0A317ZI07</accession>
<evidence type="ECO:0000313" key="12">
    <source>
        <dbReference type="Proteomes" id="UP000247099"/>
    </source>
</evidence>
<evidence type="ECO:0000256" key="2">
    <source>
        <dbReference type="ARBA" id="ARBA00022741"/>
    </source>
</evidence>
<evidence type="ECO:0000256" key="1">
    <source>
        <dbReference type="ARBA" id="ARBA00005450"/>
    </source>
</evidence>
<comment type="similarity">
    <text evidence="1 9">Belongs to the GTP-binding SRP family. SRP54 subfamily.</text>
</comment>
<comment type="function">
    <text evidence="9">Involved in targeting and insertion of nascent membrane proteins into the cytoplasmic membrane. Binds to the hydrophobic signal sequence of the ribosome-nascent chain (RNC) as it emerges from the ribosomes. The SRP-RNC complex is then targeted to the cytoplasmic membrane where it interacts with the SRP receptor FtsY.</text>
</comment>
<evidence type="ECO:0000256" key="9">
    <source>
        <dbReference type="HAMAP-Rule" id="MF_00306"/>
    </source>
</evidence>
<name>A0A317ZI07_9BACT</name>
<dbReference type="SMART" id="SM00962">
    <property type="entry name" value="SRP54"/>
    <property type="match status" value="1"/>
</dbReference>
<comment type="subcellular location">
    <subcellularLocation>
        <location evidence="9">Cytoplasm</location>
    </subcellularLocation>
    <text evidence="9">The SRP-RNC complex is targeted to the cytoplasmic membrane.</text>
</comment>
<proteinExistence type="inferred from homology"/>
<dbReference type="SMART" id="SM00382">
    <property type="entry name" value="AAA"/>
    <property type="match status" value="1"/>
</dbReference>
<reference evidence="11 12" key="1">
    <citation type="submission" date="2018-05" db="EMBL/GenBank/DDBJ databases">
        <title>Coraliomargarita sinensis sp. nov., isolated from a marine solar saltern.</title>
        <authorList>
            <person name="Zhou L.Y."/>
        </authorList>
    </citation>
    <scope>NUCLEOTIDE SEQUENCE [LARGE SCALE GENOMIC DNA]</scope>
    <source>
        <strain evidence="11 12">WN38</strain>
    </source>
</reference>
<keyword evidence="3 9" id="KW-0378">Hydrolase</keyword>
<dbReference type="GO" id="GO:0006614">
    <property type="term" value="P:SRP-dependent cotranslational protein targeting to membrane"/>
    <property type="evidence" value="ECO:0007669"/>
    <property type="project" value="InterPro"/>
</dbReference>
<keyword evidence="7 9" id="KW-0687">Ribonucleoprotein</keyword>
<protein>
    <recommendedName>
        <fullName evidence="9">Signal recognition particle protein</fullName>
        <ecNumber evidence="9">3.6.5.4</ecNumber>
    </recommendedName>
    <alternativeName>
        <fullName evidence="9">Fifty-four homolog</fullName>
    </alternativeName>
</protein>
<dbReference type="GO" id="GO:0003924">
    <property type="term" value="F:GTPase activity"/>
    <property type="evidence" value="ECO:0007669"/>
    <property type="project" value="UniProtKB-UniRule"/>
</dbReference>
<dbReference type="NCBIfam" id="TIGR00959">
    <property type="entry name" value="ffh"/>
    <property type="match status" value="1"/>
</dbReference>
<feature type="domain" description="SRP54-type proteins GTP-binding" evidence="10">
    <location>
        <begin position="267"/>
        <end position="280"/>
    </location>
</feature>
<dbReference type="EC" id="3.6.5.4" evidence="9"/>
<dbReference type="Pfam" id="PF02881">
    <property type="entry name" value="SRP54_N"/>
    <property type="match status" value="1"/>
</dbReference>
<comment type="domain">
    <text evidence="9">Composed of three domains: the N-terminal N domain, which is responsible for interactions with the ribosome, the central G domain, which binds GTP, and the C-terminal M domain, which binds the RNA and the signal sequence of the RNC.</text>
</comment>
<dbReference type="PANTHER" id="PTHR11564:SF5">
    <property type="entry name" value="SIGNAL RECOGNITION PARTICLE SUBUNIT SRP54"/>
    <property type="match status" value="1"/>
</dbReference>
<dbReference type="PANTHER" id="PTHR11564">
    <property type="entry name" value="SIGNAL RECOGNITION PARTICLE 54K PROTEIN SRP54"/>
    <property type="match status" value="1"/>
</dbReference>
<keyword evidence="5 9" id="KW-0342">GTP-binding</keyword>
<dbReference type="InterPro" id="IPR027417">
    <property type="entry name" value="P-loop_NTPase"/>
</dbReference>
<sequence length="454" mass="50108">MLENLTDKLGSALRNLRGTGKLTEENMTEALKEVRQALLSADVHFKVARQFVTEVKEQCVGQEVLKSVTPGQQVVKIIHDELVKLLGEGTTELEDKRPLRIMMVGLHGSGKTTSSGKLARYLAKKRDYRPALVACDVYRPAAIDQLEMLAKNESCTFYGDREEKDVVKIGKRGLDAAKEADANLVIFDTAGRLQVDEHLIEEIKRLKKAVQPDEILLVADAALGQEAVNVAKHFHEAVDCTGIILTKLDGDARGGAALSMKSISNVPIKFMGTGEKPDEFDIFHPDRMASRILGMGDVVSLVEKAQDTIDEKEAERMAEKMRKADFNLEDFLQQMQQVKKMGSLNSIMGMMPGMSGVEIGDAEEKKMARTEAIIRSMTPQERQTPRLLRGSRVKRIADGSGVQVRDVNALLKQFGQMQKMMKMMRGGKKGRKMMKAMQAQMGEGGGGMPGMPGM</sequence>
<comment type="subunit">
    <text evidence="9">Part of the signal recognition particle protein translocation system, which is composed of SRP and FtsY.</text>
</comment>
<feature type="binding site" evidence="9">
    <location>
        <begin position="188"/>
        <end position="192"/>
    </location>
    <ligand>
        <name>GTP</name>
        <dbReference type="ChEBI" id="CHEBI:37565"/>
    </ligand>
</feature>
<dbReference type="Proteomes" id="UP000247099">
    <property type="component" value="Unassembled WGS sequence"/>
</dbReference>
<evidence type="ECO:0000256" key="6">
    <source>
        <dbReference type="ARBA" id="ARBA00023135"/>
    </source>
</evidence>
<dbReference type="FunFam" id="3.40.50.300:FF:000022">
    <property type="entry name" value="Signal recognition particle 54 kDa subunit"/>
    <property type="match status" value="1"/>
</dbReference>
<dbReference type="InterPro" id="IPR036891">
    <property type="entry name" value="Signal_recog_part_SRP54_M_sf"/>
</dbReference>
<keyword evidence="12" id="KW-1185">Reference proteome</keyword>
<evidence type="ECO:0000259" key="10">
    <source>
        <dbReference type="PROSITE" id="PS00300"/>
    </source>
</evidence>
<dbReference type="InterPro" id="IPR000897">
    <property type="entry name" value="SRP54_GTPase_dom"/>
</dbReference>
<comment type="caution">
    <text evidence="11">The sequence shown here is derived from an EMBL/GenBank/DDBJ whole genome shotgun (WGS) entry which is preliminary data.</text>
</comment>
<evidence type="ECO:0000256" key="4">
    <source>
        <dbReference type="ARBA" id="ARBA00022884"/>
    </source>
</evidence>
<evidence type="ECO:0000313" key="11">
    <source>
        <dbReference type="EMBL" id="PXA05225.1"/>
    </source>
</evidence>
<dbReference type="AlphaFoldDB" id="A0A317ZI07"/>
<keyword evidence="2 9" id="KW-0547">Nucleotide-binding</keyword>
<dbReference type="InterPro" id="IPR003593">
    <property type="entry name" value="AAA+_ATPase"/>
</dbReference>
<dbReference type="Gene3D" id="1.20.120.140">
    <property type="entry name" value="Signal recognition particle SRP54, nucleotide-binding domain"/>
    <property type="match status" value="1"/>
</dbReference>
<evidence type="ECO:0000256" key="8">
    <source>
        <dbReference type="ARBA" id="ARBA00048027"/>
    </source>
</evidence>
<evidence type="ECO:0000256" key="3">
    <source>
        <dbReference type="ARBA" id="ARBA00022801"/>
    </source>
</evidence>
<dbReference type="InterPro" id="IPR042101">
    <property type="entry name" value="SRP54_N_sf"/>
</dbReference>
<dbReference type="Pfam" id="PF00448">
    <property type="entry name" value="SRP54"/>
    <property type="match status" value="1"/>
</dbReference>
<dbReference type="InterPro" id="IPR004780">
    <property type="entry name" value="SRP"/>
</dbReference>
<dbReference type="GO" id="GO:0008312">
    <property type="term" value="F:7S RNA binding"/>
    <property type="evidence" value="ECO:0007669"/>
    <property type="project" value="InterPro"/>
</dbReference>
<feature type="binding site" evidence="9">
    <location>
        <begin position="246"/>
        <end position="249"/>
    </location>
    <ligand>
        <name>GTP</name>
        <dbReference type="ChEBI" id="CHEBI:37565"/>
    </ligand>
</feature>
<feature type="binding site" evidence="9">
    <location>
        <begin position="105"/>
        <end position="112"/>
    </location>
    <ligand>
        <name>GTP</name>
        <dbReference type="ChEBI" id="CHEBI:37565"/>
    </ligand>
</feature>
<evidence type="ECO:0000256" key="7">
    <source>
        <dbReference type="ARBA" id="ARBA00023274"/>
    </source>
</evidence>
<dbReference type="InParanoid" id="A0A317ZI07"/>
<gene>
    <name evidence="9" type="primary">ffh</name>
    <name evidence="11" type="ORF">DDZ13_04490</name>
</gene>
<evidence type="ECO:0000256" key="5">
    <source>
        <dbReference type="ARBA" id="ARBA00023134"/>
    </source>
</evidence>
<dbReference type="InterPro" id="IPR004125">
    <property type="entry name" value="Signal_recog_particle_SRP54_M"/>
</dbReference>